<gene>
    <name evidence="1" type="ORF">PR048_008677</name>
</gene>
<proteinExistence type="predicted"/>
<dbReference type="Proteomes" id="UP001159363">
    <property type="component" value="Chromosome 3"/>
</dbReference>
<keyword evidence="2" id="KW-1185">Reference proteome</keyword>
<comment type="caution">
    <text evidence="1">The sequence shown here is derived from an EMBL/GenBank/DDBJ whole genome shotgun (WGS) entry which is preliminary data.</text>
</comment>
<dbReference type="EMBL" id="JARBHB010000003">
    <property type="protein sequence ID" value="KAJ8889183.1"/>
    <property type="molecule type" value="Genomic_DNA"/>
</dbReference>
<evidence type="ECO:0000313" key="2">
    <source>
        <dbReference type="Proteomes" id="UP001159363"/>
    </source>
</evidence>
<protein>
    <submittedName>
        <fullName evidence="1">Uncharacterized protein</fullName>
    </submittedName>
</protein>
<reference evidence="1 2" key="1">
    <citation type="submission" date="2023-02" db="EMBL/GenBank/DDBJ databases">
        <title>LHISI_Scaffold_Assembly.</title>
        <authorList>
            <person name="Stuart O.P."/>
            <person name="Cleave R."/>
            <person name="Magrath M.J.L."/>
            <person name="Mikheyev A.S."/>
        </authorList>
    </citation>
    <scope>NUCLEOTIDE SEQUENCE [LARGE SCALE GENOMIC DNA]</scope>
    <source>
        <strain evidence="1">Daus_M_001</strain>
        <tissue evidence="1">Leg muscle</tissue>
    </source>
</reference>
<name>A0ABQ9HXS6_9NEOP</name>
<sequence length="154" mass="18262">MRCERRHGVKESRMKQAQEDMEVQKNHNKHCKRAHVIYFLRHESQYSRKKSTGEFLSAGLKMNGLLRAFKEKHPHSQVTTLMLLSKIFPNLNSLTLLWTRAISVANARLQLHAEQQKMERLKQGQTWNNITWKLRRLKIVCEQTRTLQKCQGVR</sequence>
<organism evidence="1 2">
    <name type="scientific">Dryococelus australis</name>
    <dbReference type="NCBI Taxonomy" id="614101"/>
    <lineage>
        <taxon>Eukaryota</taxon>
        <taxon>Metazoa</taxon>
        <taxon>Ecdysozoa</taxon>
        <taxon>Arthropoda</taxon>
        <taxon>Hexapoda</taxon>
        <taxon>Insecta</taxon>
        <taxon>Pterygota</taxon>
        <taxon>Neoptera</taxon>
        <taxon>Polyneoptera</taxon>
        <taxon>Phasmatodea</taxon>
        <taxon>Verophasmatodea</taxon>
        <taxon>Anareolatae</taxon>
        <taxon>Phasmatidae</taxon>
        <taxon>Eurycanthinae</taxon>
        <taxon>Dryococelus</taxon>
    </lineage>
</organism>
<accession>A0ABQ9HXS6</accession>
<evidence type="ECO:0000313" key="1">
    <source>
        <dbReference type="EMBL" id="KAJ8889183.1"/>
    </source>
</evidence>